<dbReference type="Proteomes" id="UP000499080">
    <property type="component" value="Unassembled WGS sequence"/>
</dbReference>
<reference evidence="2 3" key="1">
    <citation type="journal article" date="2019" name="Sci. Rep.">
        <title>Orb-weaving spider Araneus ventricosus genome elucidates the spidroin gene catalogue.</title>
        <authorList>
            <person name="Kono N."/>
            <person name="Nakamura H."/>
            <person name="Ohtoshi R."/>
            <person name="Moran D.A.P."/>
            <person name="Shinohara A."/>
            <person name="Yoshida Y."/>
            <person name="Fujiwara M."/>
            <person name="Mori M."/>
            <person name="Tomita M."/>
            <person name="Arakawa K."/>
        </authorList>
    </citation>
    <scope>NUCLEOTIDE SEQUENCE [LARGE SCALE GENOMIC DNA]</scope>
</reference>
<evidence type="ECO:0000313" key="2">
    <source>
        <dbReference type="EMBL" id="GBN16304.1"/>
    </source>
</evidence>
<accession>A0A4Y2LP95</accession>
<proteinExistence type="predicted"/>
<sequence>MYALCMIVGSSGQGKVLSQEDRVPGGHVALLRGKTVVFGVCCGASYCVCDRNSSFSWHHSDTTNCYKSVTSRTAPSQTPCSVNSTDSKPLPFAT</sequence>
<name>A0A4Y2LP95_ARAVE</name>
<gene>
    <name evidence="2" type="ORF">AVEN_221882_1</name>
</gene>
<evidence type="ECO:0000256" key="1">
    <source>
        <dbReference type="SAM" id="MobiDB-lite"/>
    </source>
</evidence>
<feature type="region of interest" description="Disordered" evidence="1">
    <location>
        <begin position="70"/>
        <end position="94"/>
    </location>
</feature>
<protein>
    <submittedName>
        <fullName evidence="2">Uncharacterized protein</fullName>
    </submittedName>
</protein>
<feature type="compositionally biased region" description="Polar residues" evidence="1">
    <location>
        <begin position="70"/>
        <end position="87"/>
    </location>
</feature>
<comment type="caution">
    <text evidence="2">The sequence shown here is derived from an EMBL/GenBank/DDBJ whole genome shotgun (WGS) entry which is preliminary data.</text>
</comment>
<organism evidence="2 3">
    <name type="scientific">Araneus ventricosus</name>
    <name type="common">Orbweaver spider</name>
    <name type="synonym">Epeira ventricosa</name>
    <dbReference type="NCBI Taxonomy" id="182803"/>
    <lineage>
        <taxon>Eukaryota</taxon>
        <taxon>Metazoa</taxon>
        <taxon>Ecdysozoa</taxon>
        <taxon>Arthropoda</taxon>
        <taxon>Chelicerata</taxon>
        <taxon>Arachnida</taxon>
        <taxon>Araneae</taxon>
        <taxon>Araneomorphae</taxon>
        <taxon>Entelegynae</taxon>
        <taxon>Araneoidea</taxon>
        <taxon>Araneidae</taxon>
        <taxon>Araneus</taxon>
    </lineage>
</organism>
<keyword evidence="3" id="KW-1185">Reference proteome</keyword>
<evidence type="ECO:0000313" key="3">
    <source>
        <dbReference type="Proteomes" id="UP000499080"/>
    </source>
</evidence>
<dbReference type="EMBL" id="BGPR01006131">
    <property type="protein sequence ID" value="GBN16304.1"/>
    <property type="molecule type" value="Genomic_DNA"/>
</dbReference>
<dbReference type="AlphaFoldDB" id="A0A4Y2LP95"/>